<evidence type="ECO:0000313" key="3">
    <source>
        <dbReference type="EMBL" id="KAF5855633.1"/>
    </source>
</evidence>
<sequence>MELPSSDILLLIWQLDSFLNLQAFRRLVDPEIKRALRAVLNDNQPRVVHLADLHELNTSGFYGPTDWVIDRPLVNKAIKQLTPYLQQLVPSFIPPRRSTKATSTRSATRLPFQETASLPASEQPQTTLETPLLPFRFDHQDGITLSDFTTSVVTSTSATSLTPKSLTDQLSGLIITHPNKSPTIAPMASPEYPVPAWLTMPRNVSHAYSKTQYKRDAVFILHLASLLAAGDLPWARPILLESDYLNARAVVSCLDQTKHSEFQCKVEEHMHLPSHYASDADSLERFLNRFRAGPSNTDTGPEAPHEPDTRQPQPEDPHPAPEHTRLYGQKAVLNVLPLCLRGEASTWYIHLSDDVTEQMQDSIDTFIDELELRFKKNPFLARREAERLQFRFATENNLSLSEYLERKVMLLREANILDEQELVSRVWEGLDATLMNTIDPEGLRLREFTYLLHRKEAPSRLEWMQNHPRSRKDTSRSKTVERTDRTTERKEKTLTTDKAVRQKLKDCLRDYRHCGGPHFDFDCSLRKPQVKAFLTRTSDSESEVDTLSETDKQALRAYRRSIADDEYSSSASKN</sequence>
<feature type="compositionally biased region" description="Polar residues" evidence="1">
    <location>
        <begin position="114"/>
        <end position="125"/>
    </location>
</feature>
<feature type="compositionally biased region" description="Basic and acidic residues" evidence="1">
    <location>
        <begin position="471"/>
        <end position="496"/>
    </location>
</feature>
<dbReference type="AlphaFoldDB" id="A0A8H6E1W9"/>
<protein>
    <recommendedName>
        <fullName evidence="2">Retrotransposon gag domain-containing protein</fullName>
    </recommendedName>
</protein>
<feature type="domain" description="Retrotransposon gag" evidence="2">
    <location>
        <begin position="336"/>
        <end position="431"/>
    </location>
</feature>
<feature type="compositionally biased region" description="Basic and acidic residues" evidence="1">
    <location>
        <begin position="303"/>
        <end position="323"/>
    </location>
</feature>
<evidence type="ECO:0000259" key="2">
    <source>
        <dbReference type="Pfam" id="PF03732"/>
    </source>
</evidence>
<dbReference type="EMBL" id="SPNV01000405">
    <property type="protein sequence ID" value="KAF5855633.1"/>
    <property type="molecule type" value="Genomic_DNA"/>
</dbReference>
<feature type="region of interest" description="Disordered" evidence="1">
    <location>
        <begin position="96"/>
        <end position="125"/>
    </location>
</feature>
<evidence type="ECO:0000313" key="4">
    <source>
        <dbReference type="Proteomes" id="UP000541154"/>
    </source>
</evidence>
<dbReference type="Proteomes" id="UP000541154">
    <property type="component" value="Unassembled WGS sequence"/>
</dbReference>
<keyword evidence="4" id="KW-1185">Reference proteome</keyword>
<proteinExistence type="predicted"/>
<feature type="region of interest" description="Disordered" evidence="1">
    <location>
        <begin position="291"/>
        <end position="323"/>
    </location>
</feature>
<gene>
    <name evidence="3" type="ORF">ETB97_008856</name>
</gene>
<dbReference type="InterPro" id="IPR005162">
    <property type="entry name" value="Retrotrans_gag_dom"/>
</dbReference>
<feature type="compositionally biased region" description="Low complexity" evidence="1">
    <location>
        <begin position="100"/>
        <end position="109"/>
    </location>
</feature>
<dbReference type="Pfam" id="PF03732">
    <property type="entry name" value="Retrotrans_gag"/>
    <property type="match status" value="1"/>
</dbReference>
<accession>A0A8H6E1W9</accession>
<evidence type="ECO:0000256" key="1">
    <source>
        <dbReference type="SAM" id="MobiDB-lite"/>
    </source>
</evidence>
<organism evidence="3 4">
    <name type="scientific">Petromyces alliaceus</name>
    <name type="common">Aspergillus alliaceus</name>
    <dbReference type="NCBI Taxonomy" id="209559"/>
    <lineage>
        <taxon>Eukaryota</taxon>
        <taxon>Fungi</taxon>
        <taxon>Dikarya</taxon>
        <taxon>Ascomycota</taxon>
        <taxon>Pezizomycotina</taxon>
        <taxon>Eurotiomycetes</taxon>
        <taxon>Eurotiomycetidae</taxon>
        <taxon>Eurotiales</taxon>
        <taxon>Aspergillaceae</taxon>
        <taxon>Aspergillus</taxon>
        <taxon>Aspergillus subgen. Circumdati</taxon>
    </lineage>
</organism>
<feature type="region of interest" description="Disordered" evidence="1">
    <location>
        <begin position="462"/>
        <end position="496"/>
    </location>
</feature>
<comment type="caution">
    <text evidence="3">The sequence shown here is derived from an EMBL/GenBank/DDBJ whole genome shotgun (WGS) entry which is preliminary data.</text>
</comment>
<reference evidence="3 4" key="1">
    <citation type="submission" date="2019-04" db="EMBL/GenBank/DDBJ databases">
        <title>Aspergillus burnettii sp. nov., novel species from soil in southeast Queensland.</title>
        <authorList>
            <person name="Gilchrist C.L.M."/>
            <person name="Pitt J.I."/>
            <person name="Lange L."/>
            <person name="Lacey H.J."/>
            <person name="Vuong D."/>
            <person name="Midgley D.J."/>
            <person name="Greenfield P."/>
            <person name="Bradbury M."/>
            <person name="Lacey E."/>
            <person name="Busk P.K."/>
            <person name="Pilgaard B."/>
            <person name="Chooi Y.H."/>
            <person name="Piggott A.M."/>
        </authorList>
    </citation>
    <scope>NUCLEOTIDE SEQUENCE [LARGE SCALE GENOMIC DNA]</scope>
    <source>
        <strain evidence="3 4">FRR 5400</strain>
    </source>
</reference>
<name>A0A8H6E1W9_PETAA</name>